<evidence type="ECO:0000313" key="2">
    <source>
        <dbReference type="Proteomes" id="UP000798662"/>
    </source>
</evidence>
<organism evidence="1 2">
    <name type="scientific">Pyropia yezoensis</name>
    <name type="common">Susabi-nori</name>
    <name type="synonym">Porphyra yezoensis</name>
    <dbReference type="NCBI Taxonomy" id="2788"/>
    <lineage>
        <taxon>Eukaryota</taxon>
        <taxon>Rhodophyta</taxon>
        <taxon>Bangiophyceae</taxon>
        <taxon>Bangiales</taxon>
        <taxon>Bangiaceae</taxon>
        <taxon>Pyropia</taxon>
    </lineage>
</organism>
<comment type="caution">
    <text evidence="1">The sequence shown here is derived from an EMBL/GenBank/DDBJ whole genome shotgun (WGS) entry which is preliminary data.</text>
</comment>
<protein>
    <submittedName>
        <fullName evidence="1">Uncharacterized protein</fullName>
    </submittedName>
</protein>
<gene>
    <name evidence="1" type="ORF">I4F81_012363</name>
</gene>
<dbReference type="EMBL" id="CM020620">
    <property type="protein sequence ID" value="KAK1869898.1"/>
    <property type="molecule type" value="Genomic_DNA"/>
</dbReference>
<sequence>MVKRRAPGGKRWHVGGSGTKWPARGWVCPQVDGEVTLRVGNAGRLTRATLLPLSPVGVLPSCPPADVPSTVGRRLLAQTPPTSLVFPLFCFCHLMAFLPTPLIAMAAVRRRGHAPSPNGRAGTPPPRTPLSPIARALPGGGGGGSSPLPRVAAGVLAGLLTLGVVTYAGRASLTSAVLSRAVGADVQVGAVEVDLWPRRDEAGGGDGDEGAPPATTTAAAAAADADASQSGSSAKAWAPSPLPPPTLPRPSLSGPVLGLRDVVLSDGAGRVAARVPAVRVRFGRDGDAAAGAAAGERGAGRRAARVADVELLRPQAYLILDAPSLGSSNWGKLAAAAAAARFAAGSPADDDGRSPGSRGAAGAGPSAAAAAGATTAAAAPAVARAAPTFAGVRLRSVAFHGGVDLSVATSVPLSSRSSPSSSAAAAAAAAAGADLRAAGRPLLPAPLHLPAATLAGADCTSVGAVEARLTAAAGSALARAGLDGVAAAAAAGGVPPEVAAAVGATLRSAVGVGGDEARAALDAARAKIRQWKGGVDAVDRGVFQAFGLDHFRELAKTGSDVLDALDAALDEQQGPSPAAEAKPKGR</sequence>
<proteinExistence type="predicted"/>
<evidence type="ECO:0000313" key="1">
    <source>
        <dbReference type="EMBL" id="KAK1869898.1"/>
    </source>
</evidence>
<accession>A0ACC3CJ94</accession>
<reference evidence="1" key="1">
    <citation type="submission" date="2019-11" db="EMBL/GenBank/DDBJ databases">
        <title>Nori genome reveals adaptations in red seaweeds to the harsh intertidal environment.</title>
        <authorList>
            <person name="Wang D."/>
            <person name="Mao Y."/>
        </authorList>
    </citation>
    <scope>NUCLEOTIDE SEQUENCE</scope>
    <source>
        <tissue evidence="1">Gametophyte</tissue>
    </source>
</reference>
<dbReference type="Proteomes" id="UP000798662">
    <property type="component" value="Chromosome 3"/>
</dbReference>
<keyword evidence="2" id="KW-1185">Reference proteome</keyword>
<name>A0ACC3CJ94_PYRYE</name>